<comment type="caution">
    <text evidence="3">The sequence shown here is derived from an EMBL/GenBank/DDBJ whole genome shotgun (WGS) entry which is preliminary data.</text>
</comment>
<dbReference type="EMBL" id="JAPFFF010000018">
    <property type="protein sequence ID" value="KAK8860828.1"/>
    <property type="molecule type" value="Genomic_DNA"/>
</dbReference>
<evidence type="ECO:0000313" key="3">
    <source>
        <dbReference type="EMBL" id="KAK8860828.1"/>
    </source>
</evidence>
<gene>
    <name evidence="3" type="ORF">M9Y10_012520</name>
</gene>
<feature type="repeat" description="RCC1" evidence="1">
    <location>
        <begin position="64"/>
        <end position="116"/>
    </location>
</feature>
<evidence type="ECO:0000313" key="4">
    <source>
        <dbReference type="Proteomes" id="UP001470230"/>
    </source>
</evidence>
<keyword evidence="3" id="KW-0675">Receptor</keyword>
<organism evidence="3 4">
    <name type="scientific">Tritrichomonas musculus</name>
    <dbReference type="NCBI Taxonomy" id="1915356"/>
    <lineage>
        <taxon>Eukaryota</taxon>
        <taxon>Metamonada</taxon>
        <taxon>Parabasalia</taxon>
        <taxon>Tritrichomonadida</taxon>
        <taxon>Tritrichomonadidae</taxon>
        <taxon>Tritrichomonas</taxon>
    </lineage>
</organism>
<dbReference type="SUPFAM" id="SSF50985">
    <property type="entry name" value="RCC1/BLIP-II"/>
    <property type="match status" value="2"/>
</dbReference>
<feature type="repeat" description="RCC1" evidence="1">
    <location>
        <begin position="266"/>
        <end position="317"/>
    </location>
</feature>
<protein>
    <submittedName>
        <fullName evidence="3">Ultraviolet-B receptor uvr8</fullName>
    </submittedName>
</protein>
<dbReference type="Pfam" id="PF13540">
    <property type="entry name" value="RCC1_2"/>
    <property type="match status" value="1"/>
</dbReference>
<proteinExistence type="predicted"/>
<dbReference type="InterPro" id="IPR009091">
    <property type="entry name" value="RCC1/BLIP-II"/>
</dbReference>
<keyword evidence="4" id="KW-1185">Reference proteome</keyword>
<feature type="repeat" description="RCC1" evidence="1">
    <location>
        <begin position="318"/>
        <end position="371"/>
    </location>
</feature>
<reference evidence="3 4" key="1">
    <citation type="submission" date="2024-04" db="EMBL/GenBank/DDBJ databases">
        <title>Tritrichomonas musculus Genome.</title>
        <authorList>
            <person name="Alves-Ferreira E."/>
            <person name="Grigg M."/>
            <person name="Lorenzi H."/>
            <person name="Galac M."/>
        </authorList>
    </citation>
    <scope>NUCLEOTIDE SEQUENCE [LARGE SCALE GENOMIC DNA]</scope>
    <source>
        <strain evidence="3 4">EAF2021</strain>
    </source>
</reference>
<dbReference type="Proteomes" id="UP001470230">
    <property type="component" value="Unassembled WGS sequence"/>
</dbReference>
<dbReference type="PROSITE" id="PS50012">
    <property type="entry name" value="RCC1_3"/>
    <property type="match status" value="3"/>
</dbReference>
<dbReference type="InterPro" id="IPR000408">
    <property type="entry name" value="Reg_chr_condens"/>
</dbReference>
<feature type="coiled-coil region" evidence="2">
    <location>
        <begin position="392"/>
        <end position="426"/>
    </location>
</feature>
<evidence type="ECO:0000256" key="2">
    <source>
        <dbReference type="SAM" id="Coils"/>
    </source>
</evidence>
<keyword evidence="2" id="KW-0175">Coiled coil</keyword>
<name>A0ABR2ICQ5_9EUKA</name>
<dbReference type="InterPro" id="IPR051553">
    <property type="entry name" value="Ran_GTPase-activating"/>
</dbReference>
<accession>A0ABR2ICQ5</accession>
<sequence length="428" mass="48420">MFVAGKDGQYQLLLQHNNENKNADKIISPPEQINFKNAKIPFNASDIKSVSLSDNHGVIIFKDGSAYGFGDDRHFCVGTSIREVLKVPQKVSFEHNHSLFEDVFCGDIYTLYLTVDDALIYCRSEFKKKNKKKKQKSDGDEKTKSSSVYKEQQIFLDSKPIYISGGWEAPVVIGSDGDFYIFSSNTKLPPRKVHLSSNEKVVDICRCDTEEYQFVAVVSENGLVYANGYLNHNNLDEFAPIESLRNYKIARIFGYSRHCLALTVDGKLFGVGLNWHGQLGTQKVIETNEFIEIDIPENKKIVDCAVGNLHSAVVTEDGKLLTFGSNFYGQLMRQYAADEEFKIPSEPDFMQGKNVTKVFAGAFSTAALIDIPYRTSSVKDFLSLDNESEIKLYKLRSELAEKDAIIQDLKKKLKEKDDEIMKLKQQKQ</sequence>
<dbReference type="PANTHER" id="PTHR45982:SF1">
    <property type="entry name" value="REGULATOR OF CHROMOSOME CONDENSATION"/>
    <property type="match status" value="1"/>
</dbReference>
<dbReference type="Gene3D" id="2.130.10.30">
    <property type="entry name" value="Regulator of chromosome condensation 1/beta-lactamase-inhibitor protein II"/>
    <property type="match status" value="2"/>
</dbReference>
<evidence type="ECO:0000256" key="1">
    <source>
        <dbReference type="PROSITE-ProRule" id="PRU00235"/>
    </source>
</evidence>
<dbReference type="PANTHER" id="PTHR45982">
    <property type="entry name" value="REGULATOR OF CHROMOSOME CONDENSATION"/>
    <property type="match status" value="1"/>
</dbReference>